<organism evidence="6 7">
    <name type="scientific">Enhygromyxa salina</name>
    <dbReference type="NCBI Taxonomy" id="215803"/>
    <lineage>
        <taxon>Bacteria</taxon>
        <taxon>Pseudomonadati</taxon>
        <taxon>Myxococcota</taxon>
        <taxon>Polyangia</taxon>
        <taxon>Nannocystales</taxon>
        <taxon>Nannocystaceae</taxon>
        <taxon>Enhygromyxa</taxon>
    </lineage>
</organism>
<keyword evidence="2" id="KW-0812">Transmembrane</keyword>
<dbReference type="Gene3D" id="3.30.450.40">
    <property type="match status" value="1"/>
</dbReference>
<dbReference type="Gene3D" id="2.40.50.100">
    <property type="match status" value="2"/>
</dbReference>
<keyword evidence="4" id="KW-0472">Membrane</keyword>
<dbReference type="GO" id="GO:0016020">
    <property type="term" value="C:membrane"/>
    <property type="evidence" value="ECO:0007669"/>
    <property type="project" value="UniProtKB-SubCell"/>
</dbReference>
<dbReference type="OrthoDB" id="5525226at2"/>
<name>A0A2S9YU16_9BACT</name>
<gene>
    <name evidence="6" type="ORF">ENSA7_16680</name>
</gene>
<evidence type="ECO:0000256" key="2">
    <source>
        <dbReference type="ARBA" id="ARBA00022692"/>
    </source>
</evidence>
<evidence type="ECO:0000259" key="5">
    <source>
        <dbReference type="SMART" id="SM00065"/>
    </source>
</evidence>
<proteinExistence type="predicted"/>
<comment type="caution">
    <text evidence="6">The sequence shown here is derived from an EMBL/GenBank/DDBJ whole genome shotgun (WGS) entry which is preliminary data.</text>
</comment>
<dbReference type="SUPFAM" id="SSF111369">
    <property type="entry name" value="HlyD-like secretion proteins"/>
    <property type="match status" value="1"/>
</dbReference>
<dbReference type="PANTHER" id="PTHR30386">
    <property type="entry name" value="MEMBRANE FUSION SUBUNIT OF EMRAB-TOLC MULTIDRUG EFFLUX PUMP"/>
    <property type="match status" value="1"/>
</dbReference>
<evidence type="ECO:0000313" key="6">
    <source>
        <dbReference type="EMBL" id="PRQ08586.1"/>
    </source>
</evidence>
<dbReference type="InterPro" id="IPR003018">
    <property type="entry name" value="GAF"/>
</dbReference>
<evidence type="ECO:0000256" key="1">
    <source>
        <dbReference type="ARBA" id="ARBA00004167"/>
    </source>
</evidence>
<dbReference type="InterPro" id="IPR050739">
    <property type="entry name" value="MFP"/>
</dbReference>
<dbReference type="EMBL" id="PVNL01000040">
    <property type="protein sequence ID" value="PRQ08586.1"/>
    <property type="molecule type" value="Genomic_DNA"/>
</dbReference>
<keyword evidence="3" id="KW-1133">Transmembrane helix</keyword>
<accession>A0A2S9YU16</accession>
<dbReference type="SUPFAM" id="SSF55781">
    <property type="entry name" value="GAF domain-like"/>
    <property type="match status" value="1"/>
</dbReference>
<evidence type="ECO:0000313" key="7">
    <source>
        <dbReference type="Proteomes" id="UP000238823"/>
    </source>
</evidence>
<dbReference type="SMART" id="SM00065">
    <property type="entry name" value="GAF"/>
    <property type="match status" value="1"/>
</dbReference>
<reference evidence="6 7" key="1">
    <citation type="submission" date="2018-03" db="EMBL/GenBank/DDBJ databases">
        <title>Draft Genome Sequences of the Obligatory Marine Myxobacteria Enhygromyxa salina SWB007.</title>
        <authorList>
            <person name="Poehlein A."/>
            <person name="Moghaddam J.A."/>
            <person name="Harms H."/>
            <person name="Alanjari M."/>
            <person name="Koenig G.M."/>
            <person name="Daniel R."/>
            <person name="Schaeberle T.F."/>
        </authorList>
    </citation>
    <scope>NUCLEOTIDE SEQUENCE [LARGE SCALE GENOMIC DNA]</scope>
    <source>
        <strain evidence="6 7">SWB007</strain>
    </source>
</reference>
<feature type="domain" description="GAF" evidence="5">
    <location>
        <begin position="118"/>
        <end position="312"/>
    </location>
</feature>
<evidence type="ECO:0000256" key="3">
    <source>
        <dbReference type="ARBA" id="ARBA00022989"/>
    </source>
</evidence>
<dbReference type="InterPro" id="IPR029016">
    <property type="entry name" value="GAF-like_dom_sf"/>
</dbReference>
<evidence type="ECO:0000256" key="4">
    <source>
        <dbReference type="ARBA" id="ARBA00023136"/>
    </source>
</evidence>
<dbReference type="PANTHER" id="PTHR30386:SF26">
    <property type="entry name" value="TRANSPORT PROTEIN COMB"/>
    <property type="match status" value="1"/>
</dbReference>
<comment type="subcellular location">
    <subcellularLocation>
        <location evidence="1">Membrane</location>
        <topology evidence="1">Single-pass membrane protein</topology>
    </subcellularLocation>
</comment>
<dbReference type="Proteomes" id="UP000238823">
    <property type="component" value="Unassembled WGS sequence"/>
</dbReference>
<protein>
    <submittedName>
        <fullName evidence="6">Biotin-requiring enzyme</fullName>
    </submittedName>
</protein>
<dbReference type="RefSeq" id="WP_106088698.1">
    <property type="nucleotide sequence ID" value="NZ_PVNL01000040.1"/>
</dbReference>
<sequence length="649" mass="68188">MSKHGGQRETQADAGLIIVLGDVARADALRLSLEASVRVTHHGHDVGAALRSDRDRAHAPAAIVVFGPIAELSTLVEHARAPILSLGAVPPAGPAGSGETDAAGLFFASAREPDHARLRQLILHALATAERATASEEQPLAAADAQRLARILAGAQRLGGLQQPWTVAAHTEALAIELSGATRAYCQFFDEHGGELWRPIDPETTTVSAVTGLVGCVARTGVGLRLARADAEPDFTPSVDDPDAPASSGARAGVSLLIEAVTSPREQVHAILSVVADAGRPPFDEADAAALGVLAEQLGAVLHRVALRERVEASLRARAEPSAPIREEAWRSHLTRGASGDLLRVGARWPGALLLVVLALSLAAAVLASVAEVSRYSTGPAVVQASARSELTALAGGTIREVLVAPGAEVHAGQIVAELHGEREATRREQLAARWEAALRRYLAEPDDLATRTELLELRAALVELEAQLRERVVRAPRAGRLVDLRVEPGQHVEAGEVIAAVVDSGPVDELVAFLPGTDAPRIGPGVELRFAVEGYPFNTVAARVVTVSDGALGAREAQRHLGPGAAELDLRGPVVVVRAELEQPNLAVDGVALPLRDGMLGRAELRTHSEPLALALLPWLRRFDRAPASQPAGHRVESLAATKTETPR</sequence>
<dbReference type="AlphaFoldDB" id="A0A2S9YU16"/>